<organism evidence="7 8">
    <name type="scientific">Pseudomonas pohangensis</name>
    <dbReference type="NCBI Taxonomy" id="364197"/>
    <lineage>
        <taxon>Bacteria</taxon>
        <taxon>Pseudomonadati</taxon>
        <taxon>Pseudomonadota</taxon>
        <taxon>Gammaproteobacteria</taxon>
        <taxon>Pseudomonadales</taxon>
        <taxon>Pseudomonadaceae</taxon>
        <taxon>Pseudomonas</taxon>
    </lineage>
</organism>
<keyword evidence="3 6" id="KW-0812">Transmembrane</keyword>
<dbReference type="PANTHER" id="PTHR33545">
    <property type="entry name" value="UPF0750 MEMBRANE PROTEIN YITT-RELATED"/>
    <property type="match status" value="1"/>
</dbReference>
<dbReference type="Proteomes" id="UP000243232">
    <property type="component" value="Chromosome I"/>
</dbReference>
<keyword evidence="8" id="KW-1185">Reference proteome</keyword>
<dbReference type="GO" id="GO:0005886">
    <property type="term" value="C:plasma membrane"/>
    <property type="evidence" value="ECO:0007669"/>
    <property type="project" value="UniProtKB-SubCell"/>
</dbReference>
<name>A0A1H2G8U1_9PSED</name>
<gene>
    <name evidence="7" type="ORF">SAMN05216296_2137</name>
</gene>
<keyword evidence="4 6" id="KW-1133">Transmembrane helix</keyword>
<dbReference type="RefSeq" id="WP_090194829.1">
    <property type="nucleotide sequence ID" value="NZ_LT629785.1"/>
</dbReference>
<feature type="transmembrane region" description="Helical" evidence="6">
    <location>
        <begin position="88"/>
        <end position="107"/>
    </location>
</feature>
<evidence type="ECO:0000256" key="2">
    <source>
        <dbReference type="ARBA" id="ARBA00022475"/>
    </source>
</evidence>
<protein>
    <submittedName>
        <fullName evidence="7">Uncharacterized 5xTM membrane BCR, YitT family COG1284</fullName>
    </submittedName>
</protein>
<comment type="subcellular location">
    <subcellularLocation>
        <location evidence="1">Cell membrane</location>
        <topology evidence="1">Multi-pass membrane protein</topology>
    </subcellularLocation>
</comment>
<evidence type="ECO:0000256" key="5">
    <source>
        <dbReference type="ARBA" id="ARBA00023136"/>
    </source>
</evidence>
<dbReference type="Pfam" id="PF02588">
    <property type="entry name" value="YitT_membrane"/>
    <property type="match status" value="1"/>
</dbReference>
<dbReference type="InterPro" id="IPR003740">
    <property type="entry name" value="YitT"/>
</dbReference>
<sequence length="206" mass="22187">MSLDTLAPAQQHSLLEDLQALFSATLMIALAINLYKTAGLLTGGTAGLGFLMSYATPISFGVGYFLINLPFYVLAFRRMGWAFTLRTLCAVSLVALLVELTGHWLQFSLLQPVYAAVLGGILMGVGMLMLFRHRASLGGVNLLVLYLQDRFGWRAGKVQMLIDCLILLAALAVVDVPAIVLSVLGAVVLNLVLAFNHKAGRYTAIS</sequence>
<proteinExistence type="predicted"/>
<dbReference type="EMBL" id="LT629785">
    <property type="protein sequence ID" value="SDU16186.1"/>
    <property type="molecule type" value="Genomic_DNA"/>
</dbReference>
<dbReference type="InterPro" id="IPR051461">
    <property type="entry name" value="UPF0750_membrane"/>
</dbReference>
<dbReference type="STRING" id="364197.SAMN05216296_2137"/>
<feature type="transmembrane region" description="Helical" evidence="6">
    <location>
        <begin position="151"/>
        <end position="172"/>
    </location>
</feature>
<evidence type="ECO:0000256" key="1">
    <source>
        <dbReference type="ARBA" id="ARBA00004651"/>
    </source>
</evidence>
<evidence type="ECO:0000313" key="7">
    <source>
        <dbReference type="EMBL" id="SDU16186.1"/>
    </source>
</evidence>
<feature type="transmembrane region" description="Helical" evidence="6">
    <location>
        <begin position="113"/>
        <end position="131"/>
    </location>
</feature>
<feature type="transmembrane region" description="Helical" evidence="6">
    <location>
        <begin position="20"/>
        <end position="38"/>
    </location>
</feature>
<keyword evidence="5 6" id="KW-0472">Membrane</keyword>
<evidence type="ECO:0000256" key="4">
    <source>
        <dbReference type="ARBA" id="ARBA00022989"/>
    </source>
</evidence>
<evidence type="ECO:0000256" key="6">
    <source>
        <dbReference type="SAM" id="Phobius"/>
    </source>
</evidence>
<reference evidence="8" key="1">
    <citation type="submission" date="2016-10" db="EMBL/GenBank/DDBJ databases">
        <authorList>
            <person name="Varghese N."/>
            <person name="Submissions S."/>
        </authorList>
    </citation>
    <scope>NUCLEOTIDE SEQUENCE [LARGE SCALE GENOMIC DNA]</scope>
    <source>
        <strain evidence="8">DSM 17875</strain>
    </source>
</reference>
<evidence type="ECO:0000313" key="8">
    <source>
        <dbReference type="Proteomes" id="UP000243232"/>
    </source>
</evidence>
<feature type="transmembrane region" description="Helical" evidence="6">
    <location>
        <begin position="178"/>
        <end position="196"/>
    </location>
</feature>
<accession>A0A1H2G8U1</accession>
<dbReference type="OrthoDB" id="3296441at2"/>
<feature type="transmembrane region" description="Helical" evidence="6">
    <location>
        <begin position="58"/>
        <end position="76"/>
    </location>
</feature>
<dbReference type="PANTHER" id="PTHR33545:SF5">
    <property type="entry name" value="UPF0750 MEMBRANE PROTEIN YITT"/>
    <property type="match status" value="1"/>
</dbReference>
<evidence type="ECO:0000256" key="3">
    <source>
        <dbReference type="ARBA" id="ARBA00022692"/>
    </source>
</evidence>
<keyword evidence="2" id="KW-1003">Cell membrane</keyword>
<dbReference type="AlphaFoldDB" id="A0A1H2G8U1"/>